<dbReference type="Pfam" id="PF14499">
    <property type="entry name" value="DUF4437"/>
    <property type="match status" value="1"/>
</dbReference>
<reference evidence="2" key="1">
    <citation type="submission" date="2022-06" db="EMBL/GenBank/DDBJ databases">
        <title>A novel DMS-producing enzyme.</title>
        <authorList>
            <person name="Zhang Y."/>
        </authorList>
    </citation>
    <scope>NUCLEOTIDE SEQUENCE</scope>
    <source>
        <strain evidence="2">RT37</strain>
    </source>
</reference>
<dbReference type="EMBL" id="CP098827">
    <property type="protein sequence ID" value="XBO72011.1"/>
    <property type="molecule type" value="Genomic_DNA"/>
</dbReference>
<evidence type="ECO:0000313" key="2">
    <source>
        <dbReference type="EMBL" id="XBO72011.1"/>
    </source>
</evidence>
<name>A0AAU7KJW0_9GAMM</name>
<feature type="chain" id="PRO_5043627379" evidence="1">
    <location>
        <begin position="27"/>
        <end position="284"/>
    </location>
</feature>
<dbReference type="SUPFAM" id="SSF51182">
    <property type="entry name" value="RmlC-like cupins"/>
    <property type="match status" value="2"/>
</dbReference>
<dbReference type="AlphaFoldDB" id="A0AAU7KJW0"/>
<dbReference type="InterPro" id="IPR011051">
    <property type="entry name" value="RmlC_Cupin_sf"/>
</dbReference>
<dbReference type="CDD" id="cd06989">
    <property type="entry name" value="cupin_DRT102"/>
    <property type="match status" value="1"/>
</dbReference>
<feature type="signal peptide" evidence="1">
    <location>
        <begin position="1"/>
        <end position="26"/>
    </location>
</feature>
<keyword evidence="1" id="KW-0732">Signal</keyword>
<evidence type="ECO:0000256" key="1">
    <source>
        <dbReference type="SAM" id="SignalP"/>
    </source>
</evidence>
<dbReference type="InterPro" id="IPR028013">
    <property type="entry name" value="DUF4437"/>
</dbReference>
<dbReference type="Gene3D" id="2.60.120.10">
    <property type="entry name" value="Jelly Rolls"/>
    <property type="match status" value="1"/>
</dbReference>
<gene>
    <name evidence="2" type="ORF">NFG58_04685</name>
</gene>
<protein>
    <submittedName>
        <fullName evidence="2">DUF4437 domain-containing protein</fullName>
    </submittedName>
</protein>
<dbReference type="RefSeq" id="WP_348827648.1">
    <property type="nucleotide sequence ID" value="NZ_CP098827.1"/>
</dbReference>
<organism evidence="2">
    <name type="scientific">Halomonas sp. RT37</name>
    <dbReference type="NCBI Taxonomy" id="2950872"/>
    <lineage>
        <taxon>Bacteria</taxon>
        <taxon>Pseudomonadati</taxon>
        <taxon>Pseudomonadota</taxon>
        <taxon>Gammaproteobacteria</taxon>
        <taxon>Oceanospirillales</taxon>
        <taxon>Halomonadaceae</taxon>
        <taxon>Halomonas</taxon>
    </lineage>
</organism>
<accession>A0AAU7KJW0</accession>
<sequence length="284" mass="29606">MRLSAFPLLATSVAMATLSIAGPATAATEVVLRSEVTPQPLNPARGDASPQASVLWGDITKDVPSGAIIEFKEGFASPPHIHNITYRAVVIEGAVHNDDPDAATMWMGPGSFWTQPAGEDHITSAIAEEGATIFLEILKGPYLVQPSDQAFDNGEKPVNLEAGNMVWLDADAINWLEVPGQSQEKGAEVAFLWGSTAPGEANGSLLKIPAGASGTISGDGDTLRAVVIQGDAELSGADIQGSSPLPSGSYFSANDDSAPLLTCTSDAECLFYVRTDGSFDFASR</sequence>
<dbReference type="InterPro" id="IPR014710">
    <property type="entry name" value="RmlC-like_jellyroll"/>
</dbReference>
<proteinExistence type="predicted"/>